<evidence type="ECO:0000256" key="5">
    <source>
        <dbReference type="SAM" id="MobiDB-lite"/>
    </source>
</evidence>
<dbReference type="Pfam" id="PF06839">
    <property type="entry name" value="Zn_ribbon_GRF"/>
    <property type="match status" value="1"/>
</dbReference>
<organism evidence="7 8">
    <name type="scientific">Cytospora chrysosperma</name>
    <name type="common">Cytospora canker fungus</name>
    <name type="synonym">Sphaeria chrysosperma</name>
    <dbReference type="NCBI Taxonomy" id="252740"/>
    <lineage>
        <taxon>Eukaryota</taxon>
        <taxon>Fungi</taxon>
        <taxon>Dikarya</taxon>
        <taxon>Ascomycota</taxon>
        <taxon>Pezizomycotina</taxon>
        <taxon>Sordariomycetes</taxon>
        <taxon>Sordariomycetidae</taxon>
        <taxon>Diaporthales</taxon>
        <taxon>Cytosporaceae</taxon>
        <taxon>Cytospora</taxon>
    </lineage>
</organism>
<dbReference type="GO" id="GO:0008270">
    <property type="term" value="F:zinc ion binding"/>
    <property type="evidence" value="ECO:0007669"/>
    <property type="project" value="UniProtKB-KW"/>
</dbReference>
<evidence type="ECO:0000259" key="6">
    <source>
        <dbReference type="PROSITE" id="PS51999"/>
    </source>
</evidence>
<dbReference type="STRING" id="252740.A0A423VIQ2"/>
<dbReference type="EMBL" id="LJZO01000047">
    <property type="protein sequence ID" value="ROV90882.1"/>
    <property type="molecule type" value="Genomic_DNA"/>
</dbReference>
<keyword evidence="1" id="KW-0479">Metal-binding</keyword>
<evidence type="ECO:0000313" key="7">
    <source>
        <dbReference type="EMBL" id="ROV90882.1"/>
    </source>
</evidence>
<comment type="caution">
    <text evidence="7">The sequence shown here is derived from an EMBL/GenBank/DDBJ whole genome shotgun (WGS) entry which is preliminary data.</text>
</comment>
<dbReference type="PROSITE" id="PS51999">
    <property type="entry name" value="ZF_GRF"/>
    <property type="match status" value="1"/>
</dbReference>
<name>A0A423VIQ2_CYTCH</name>
<feature type="region of interest" description="Disordered" evidence="5">
    <location>
        <begin position="1"/>
        <end position="21"/>
    </location>
</feature>
<dbReference type="OrthoDB" id="430051at2759"/>
<feature type="domain" description="GRF-type" evidence="6">
    <location>
        <begin position="32"/>
        <end position="73"/>
    </location>
</feature>
<feature type="compositionally biased region" description="Low complexity" evidence="5">
    <location>
        <begin position="172"/>
        <end position="185"/>
    </location>
</feature>
<evidence type="ECO:0000256" key="4">
    <source>
        <dbReference type="PROSITE-ProRule" id="PRU01343"/>
    </source>
</evidence>
<feature type="compositionally biased region" description="Low complexity" evidence="5">
    <location>
        <begin position="1"/>
        <end position="17"/>
    </location>
</feature>
<evidence type="ECO:0000256" key="1">
    <source>
        <dbReference type="ARBA" id="ARBA00022723"/>
    </source>
</evidence>
<dbReference type="InterPro" id="IPR010666">
    <property type="entry name" value="Znf_GRF"/>
</dbReference>
<keyword evidence="2 4" id="KW-0863">Zinc-finger</keyword>
<protein>
    <recommendedName>
        <fullName evidence="6">GRF-type domain-containing protein</fullName>
    </recommendedName>
</protein>
<evidence type="ECO:0000313" key="8">
    <source>
        <dbReference type="Proteomes" id="UP000284375"/>
    </source>
</evidence>
<dbReference type="Proteomes" id="UP000284375">
    <property type="component" value="Unassembled WGS sequence"/>
</dbReference>
<gene>
    <name evidence="7" type="ORF">VSDG_08030</name>
</gene>
<sequence>MFKTPSKPGTTPSKPYSASKKKGLLEDGQWLCDCTPRQPAICLTVKKETKNKGKRFYLCQERNCEMFLWEDQAKARERDALLLHNCRSENGVTGTIRPKTPEPAPPLNLKPNPNPSAARTFAPGPRLTDAKITSYTARQPRPQQRVFRGLDDPREGYLPDLTSDSDEDAPDKAPQQQQQEPSQAQNRQRSYLSQPAPPGEISQTLRDDSSYRPPSSGVAGAADAGAGPAFRHQAFHHPSGLVNPVTPTAKRKRSVFPEEEGEKEEGGREGGGGGGGGDDDSDDFGGDDLAGSETERQLAQITDESARKQQRTWDVYGTPSARRAAGADEGIRNDLGLPTPRSRRPGLLVAPEERGRAATRQRHVCFTSPGGDDDDDDEVRFQPEAVGDPATPTPYRKTDALAPTTPTAPAAAAATTTTDNSRSPAAAAAAVDDYPRIAEEVLSLLSGQPVSESTKRTLWAAMERHEMRVKGVARGREAARAGIAERDERIAELQARVVSLENGRKMDRARLRELGALGERLMRLSEGDEEEEK</sequence>
<feature type="compositionally biased region" description="Acidic residues" evidence="5">
    <location>
        <begin position="277"/>
        <end position="286"/>
    </location>
</feature>
<reference evidence="7 8" key="1">
    <citation type="submission" date="2015-09" db="EMBL/GenBank/DDBJ databases">
        <title>Host preference determinants of Valsa canker pathogens revealed by comparative genomics.</title>
        <authorList>
            <person name="Yin Z."/>
            <person name="Huang L."/>
        </authorList>
    </citation>
    <scope>NUCLEOTIDE SEQUENCE [LARGE SCALE GENOMIC DNA]</scope>
    <source>
        <strain evidence="7 8">YSFL</strain>
    </source>
</reference>
<keyword evidence="8" id="KW-1185">Reference proteome</keyword>
<dbReference type="AlphaFoldDB" id="A0A423VIQ2"/>
<feature type="compositionally biased region" description="Basic and acidic residues" evidence="5">
    <location>
        <begin position="148"/>
        <end position="157"/>
    </location>
</feature>
<evidence type="ECO:0000256" key="3">
    <source>
        <dbReference type="ARBA" id="ARBA00022833"/>
    </source>
</evidence>
<proteinExistence type="predicted"/>
<accession>A0A423VIQ2</accession>
<feature type="compositionally biased region" description="Pro residues" evidence="5">
    <location>
        <begin position="101"/>
        <end position="114"/>
    </location>
</feature>
<feature type="compositionally biased region" description="Low complexity" evidence="5">
    <location>
        <begin position="402"/>
        <end position="418"/>
    </location>
</feature>
<keyword evidence="3" id="KW-0862">Zinc</keyword>
<feature type="compositionally biased region" description="Low complexity" evidence="5">
    <location>
        <begin position="217"/>
        <end position="229"/>
    </location>
</feature>
<feature type="region of interest" description="Disordered" evidence="5">
    <location>
        <begin position="90"/>
        <end position="427"/>
    </location>
</feature>
<evidence type="ECO:0000256" key="2">
    <source>
        <dbReference type="ARBA" id="ARBA00022771"/>
    </source>
</evidence>